<protein>
    <submittedName>
        <fullName evidence="1">Uncharacterized protein</fullName>
    </submittedName>
</protein>
<sequence>MNSNREQKKLGNHADPILKIRELQSPIQYPECHDSKYQRHSRRTHLTATLPYYSVVASQYQDAVPSLEAKIARLVTRLSHVPPRLMFISRRGDEKLARILLHSSKYTLDSFALAHLHSRDVYPASLTLSSGVLHINVVARLHELPTLLTVDVDDQQPRTDSQIRVRLFRAPTAAAALMCTYAVKHQRFRAATSVAVVGDSRSFARDLCSRLG</sequence>
<keyword evidence="2" id="KW-1185">Reference proteome</keyword>
<evidence type="ECO:0000313" key="2">
    <source>
        <dbReference type="Proteomes" id="UP001239111"/>
    </source>
</evidence>
<name>A0ACC2ND33_9HYME</name>
<dbReference type="Proteomes" id="UP001239111">
    <property type="component" value="Chromosome 4"/>
</dbReference>
<reference evidence="1" key="1">
    <citation type="submission" date="2023-04" db="EMBL/GenBank/DDBJ databases">
        <title>A chromosome-level genome assembly of the parasitoid wasp Eretmocerus hayati.</title>
        <authorList>
            <person name="Zhong Y."/>
            <person name="Liu S."/>
            <person name="Liu Y."/>
        </authorList>
    </citation>
    <scope>NUCLEOTIDE SEQUENCE</scope>
    <source>
        <strain evidence="1">ZJU_SS_LIU_2023</strain>
    </source>
</reference>
<dbReference type="EMBL" id="CM056744">
    <property type="protein sequence ID" value="KAJ8668688.1"/>
    <property type="molecule type" value="Genomic_DNA"/>
</dbReference>
<gene>
    <name evidence="1" type="ORF">QAD02_010351</name>
</gene>
<comment type="caution">
    <text evidence="1">The sequence shown here is derived from an EMBL/GenBank/DDBJ whole genome shotgun (WGS) entry which is preliminary data.</text>
</comment>
<proteinExistence type="predicted"/>
<evidence type="ECO:0000313" key="1">
    <source>
        <dbReference type="EMBL" id="KAJ8668688.1"/>
    </source>
</evidence>
<organism evidence="1 2">
    <name type="scientific">Eretmocerus hayati</name>
    <dbReference type="NCBI Taxonomy" id="131215"/>
    <lineage>
        <taxon>Eukaryota</taxon>
        <taxon>Metazoa</taxon>
        <taxon>Ecdysozoa</taxon>
        <taxon>Arthropoda</taxon>
        <taxon>Hexapoda</taxon>
        <taxon>Insecta</taxon>
        <taxon>Pterygota</taxon>
        <taxon>Neoptera</taxon>
        <taxon>Endopterygota</taxon>
        <taxon>Hymenoptera</taxon>
        <taxon>Apocrita</taxon>
        <taxon>Proctotrupomorpha</taxon>
        <taxon>Chalcidoidea</taxon>
        <taxon>Aphelinidae</taxon>
        <taxon>Aphelininae</taxon>
        <taxon>Eretmocerus</taxon>
    </lineage>
</organism>
<accession>A0ACC2ND33</accession>